<reference evidence="2 3" key="1">
    <citation type="journal article" date="2019" name="Sci. Rep.">
        <title>Orb-weaving spider Araneus ventricosus genome elucidates the spidroin gene catalogue.</title>
        <authorList>
            <person name="Kono N."/>
            <person name="Nakamura H."/>
            <person name="Ohtoshi R."/>
            <person name="Moran D.A.P."/>
            <person name="Shinohara A."/>
            <person name="Yoshida Y."/>
            <person name="Fujiwara M."/>
            <person name="Mori M."/>
            <person name="Tomita M."/>
            <person name="Arakawa K."/>
        </authorList>
    </citation>
    <scope>NUCLEOTIDE SEQUENCE [LARGE SCALE GENOMIC DNA]</scope>
</reference>
<accession>A0A4Y2DVK9</accession>
<organism evidence="2 3">
    <name type="scientific">Araneus ventricosus</name>
    <name type="common">Orbweaver spider</name>
    <name type="synonym">Epeira ventricosa</name>
    <dbReference type="NCBI Taxonomy" id="182803"/>
    <lineage>
        <taxon>Eukaryota</taxon>
        <taxon>Metazoa</taxon>
        <taxon>Ecdysozoa</taxon>
        <taxon>Arthropoda</taxon>
        <taxon>Chelicerata</taxon>
        <taxon>Arachnida</taxon>
        <taxon>Araneae</taxon>
        <taxon>Araneomorphae</taxon>
        <taxon>Entelegynae</taxon>
        <taxon>Araneoidea</taxon>
        <taxon>Araneidae</taxon>
        <taxon>Araneus</taxon>
    </lineage>
</organism>
<dbReference type="AlphaFoldDB" id="A0A4Y2DVK9"/>
<gene>
    <name evidence="2" type="ORF">AVEN_199833_1</name>
</gene>
<evidence type="ECO:0000313" key="3">
    <source>
        <dbReference type="Proteomes" id="UP000499080"/>
    </source>
</evidence>
<proteinExistence type="predicted"/>
<sequence length="117" mass="13626">MFEQNELQKPSLRSAEENPSHSHDINENRISVKYKNNELHLKIWTSKPPFAHYYSFPNYPCPKHFYSLPTTSLYKIRLEETTSVGGFSAKSNVRAGDIRRNIKKFLFHGVPSGNWDI</sequence>
<feature type="compositionally biased region" description="Basic and acidic residues" evidence="1">
    <location>
        <begin position="14"/>
        <end position="27"/>
    </location>
</feature>
<dbReference type="EMBL" id="BGPR01000428">
    <property type="protein sequence ID" value="GBM19655.1"/>
    <property type="molecule type" value="Genomic_DNA"/>
</dbReference>
<keyword evidence="3" id="KW-1185">Reference proteome</keyword>
<protein>
    <submittedName>
        <fullName evidence="2">Uncharacterized protein</fullName>
    </submittedName>
</protein>
<evidence type="ECO:0000256" key="1">
    <source>
        <dbReference type="SAM" id="MobiDB-lite"/>
    </source>
</evidence>
<comment type="caution">
    <text evidence="2">The sequence shown here is derived from an EMBL/GenBank/DDBJ whole genome shotgun (WGS) entry which is preliminary data.</text>
</comment>
<name>A0A4Y2DVK9_ARAVE</name>
<feature type="region of interest" description="Disordered" evidence="1">
    <location>
        <begin position="1"/>
        <end position="29"/>
    </location>
</feature>
<dbReference type="Proteomes" id="UP000499080">
    <property type="component" value="Unassembled WGS sequence"/>
</dbReference>
<evidence type="ECO:0000313" key="2">
    <source>
        <dbReference type="EMBL" id="GBM19655.1"/>
    </source>
</evidence>